<organism evidence="1 2">
    <name type="scientific">Cellulomonas aerilata</name>
    <dbReference type="NCBI Taxonomy" id="515326"/>
    <lineage>
        <taxon>Bacteria</taxon>
        <taxon>Bacillati</taxon>
        <taxon>Actinomycetota</taxon>
        <taxon>Actinomycetes</taxon>
        <taxon>Micrococcales</taxon>
        <taxon>Cellulomonadaceae</taxon>
        <taxon>Cellulomonas</taxon>
    </lineage>
</organism>
<gene>
    <name evidence="1" type="ORF">CAE01nite_15370</name>
</gene>
<evidence type="ECO:0000313" key="1">
    <source>
        <dbReference type="EMBL" id="GEO33812.1"/>
    </source>
</evidence>
<dbReference type="OrthoDB" id="4829678at2"/>
<keyword evidence="2" id="KW-1185">Reference proteome</keyword>
<proteinExistence type="predicted"/>
<accession>A0A512DBF6</accession>
<protein>
    <submittedName>
        <fullName evidence="1">Uncharacterized protein</fullName>
    </submittedName>
</protein>
<dbReference type="Proteomes" id="UP000321181">
    <property type="component" value="Unassembled WGS sequence"/>
</dbReference>
<comment type="caution">
    <text evidence="1">The sequence shown here is derived from an EMBL/GenBank/DDBJ whole genome shotgun (WGS) entry which is preliminary data.</text>
</comment>
<evidence type="ECO:0000313" key="2">
    <source>
        <dbReference type="Proteomes" id="UP000321181"/>
    </source>
</evidence>
<sequence length="67" mass="7508">MTMTQSSGAPQPSDHVKLVYHYRDGHDFTTDTMLRAEAAAYMPLLHAVAVDAEHYEAAFATIEIRRT</sequence>
<name>A0A512DBF6_9CELL</name>
<dbReference type="AlphaFoldDB" id="A0A512DBF6"/>
<reference evidence="1 2" key="1">
    <citation type="submission" date="2019-07" db="EMBL/GenBank/DDBJ databases">
        <title>Whole genome shotgun sequence of Cellulomonas aerilata NBRC 106308.</title>
        <authorList>
            <person name="Hosoyama A."/>
            <person name="Uohara A."/>
            <person name="Ohji S."/>
            <person name="Ichikawa N."/>
        </authorList>
    </citation>
    <scope>NUCLEOTIDE SEQUENCE [LARGE SCALE GENOMIC DNA]</scope>
    <source>
        <strain evidence="1 2">NBRC 106308</strain>
    </source>
</reference>
<dbReference type="RefSeq" id="WP_146902362.1">
    <property type="nucleotide sequence ID" value="NZ_BAAARM010000002.1"/>
</dbReference>
<dbReference type="EMBL" id="BJYY01000012">
    <property type="protein sequence ID" value="GEO33812.1"/>
    <property type="molecule type" value="Genomic_DNA"/>
</dbReference>